<protein>
    <submittedName>
        <fullName evidence="1">Uncharacterized protein</fullName>
    </submittedName>
</protein>
<evidence type="ECO:0000313" key="2">
    <source>
        <dbReference type="Proteomes" id="UP000240760"/>
    </source>
</evidence>
<evidence type="ECO:0000313" key="1">
    <source>
        <dbReference type="EMBL" id="PTB76347.1"/>
    </source>
</evidence>
<organism evidence="1 2">
    <name type="scientific">Trichoderma longibrachiatum ATCC 18648</name>
    <dbReference type="NCBI Taxonomy" id="983965"/>
    <lineage>
        <taxon>Eukaryota</taxon>
        <taxon>Fungi</taxon>
        <taxon>Dikarya</taxon>
        <taxon>Ascomycota</taxon>
        <taxon>Pezizomycotina</taxon>
        <taxon>Sordariomycetes</taxon>
        <taxon>Hypocreomycetidae</taxon>
        <taxon>Hypocreales</taxon>
        <taxon>Hypocreaceae</taxon>
        <taxon>Trichoderma</taxon>
    </lineage>
</organism>
<dbReference type="AlphaFoldDB" id="A0A2T4C453"/>
<sequence length="180" mass="20227">MPIYSPPPPPLPLFFLSLFPSPQRQAKPSQRCQDLTALSDGLLSFVLLSYFIDCDMHFDFDIHFHFDFDLDFHFHILFSSVFTLVRSSLKAIVVQHARALDDDIRVLIDLVSLLVLAHVVPDAPVPACVDLVDFDDLARINKVDFLSGPPALLSALTMMKSTFKSDKFVLVRVGGEKVPR</sequence>
<proteinExistence type="predicted"/>
<dbReference type="EMBL" id="KZ679132">
    <property type="protein sequence ID" value="PTB76347.1"/>
    <property type="molecule type" value="Genomic_DNA"/>
</dbReference>
<gene>
    <name evidence="1" type="ORF">M440DRAFT_1391863</name>
</gene>
<keyword evidence="2" id="KW-1185">Reference proteome</keyword>
<reference evidence="1 2" key="1">
    <citation type="submission" date="2016-07" db="EMBL/GenBank/DDBJ databases">
        <title>Multiple horizontal gene transfer events from other fungi enriched the ability of initially mycotrophic Trichoderma (Ascomycota) to feed on dead plant biomass.</title>
        <authorList>
            <consortium name="DOE Joint Genome Institute"/>
            <person name="Aerts A."/>
            <person name="Atanasova L."/>
            <person name="Chenthamara K."/>
            <person name="Zhang J."/>
            <person name="Grujic M."/>
            <person name="Henrissat B."/>
            <person name="Kuo A."/>
            <person name="Salamov A."/>
            <person name="Lipzen A."/>
            <person name="Labutti K."/>
            <person name="Barry K."/>
            <person name="Miao Y."/>
            <person name="Rahimi M.J."/>
            <person name="Shen Q."/>
            <person name="Grigoriev I.V."/>
            <person name="Kubicek C.P."/>
            <person name="Druzhinina I.S."/>
        </authorList>
    </citation>
    <scope>NUCLEOTIDE SEQUENCE [LARGE SCALE GENOMIC DNA]</scope>
    <source>
        <strain evidence="1 2">ATCC 18648</strain>
    </source>
</reference>
<name>A0A2T4C453_TRILO</name>
<dbReference type="Proteomes" id="UP000240760">
    <property type="component" value="Unassembled WGS sequence"/>
</dbReference>
<accession>A0A2T4C453</accession>